<dbReference type="EC" id="1.-.-.-" evidence="6"/>
<keyword evidence="7" id="KW-1185">Reference proteome</keyword>
<dbReference type="InterPro" id="IPR013107">
    <property type="entry name" value="Acyl-CoA_DH_C"/>
</dbReference>
<name>A0AAW9NUE3_9BACL</name>
<gene>
    <name evidence="6" type="ORF">P9B03_10580</name>
</gene>
<dbReference type="InterPro" id="IPR009100">
    <property type="entry name" value="AcylCoA_DH/oxidase_NM_dom_sf"/>
</dbReference>
<dbReference type="EMBL" id="JARSFG010000015">
    <property type="protein sequence ID" value="MEC1178929.1"/>
    <property type="molecule type" value="Genomic_DNA"/>
</dbReference>
<dbReference type="PANTHER" id="PTHR43884:SF25">
    <property type="entry name" value="ACYL-COA DEHYDROGENASE YDBM-RELATED"/>
    <property type="match status" value="1"/>
</dbReference>
<dbReference type="InterPro" id="IPR013786">
    <property type="entry name" value="AcylCoA_DH/ox_N"/>
</dbReference>
<feature type="domain" description="Acyl-CoA oxidase/dehydrogenase middle" evidence="3">
    <location>
        <begin position="128"/>
        <end position="217"/>
    </location>
</feature>
<feature type="domain" description="Acyl-CoA dehydrogenase/oxidase N-terminal" evidence="4">
    <location>
        <begin position="14"/>
        <end position="97"/>
    </location>
</feature>
<dbReference type="Gene3D" id="2.40.110.10">
    <property type="entry name" value="Butyryl-CoA Dehydrogenase, subunit A, domain 2"/>
    <property type="match status" value="1"/>
</dbReference>
<dbReference type="Gene3D" id="1.10.540.10">
    <property type="entry name" value="Acyl-CoA dehydrogenase/oxidase, N-terminal domain"/>
    <property type="match status" value="1"/>
</dbReference>
<dbReference type="InterPro" id="IPR046373">
    <property type="entry name" value="Acyl-CoA_Oxase/DH_mid-dom_sf"/>
</dbReference>
<dbReference type="InterPro" id="IPR037069">
    <property type="entry name" value="AcylCoA_DH/ox_N_sf"/>
</dbReference>
<dbReference type="Proteomes" id="UP001344888">
    <property type="component" value="Unassembled WGS sequence"/>
</dbReference>
<keyword evidence="1" id="KW-0285">Flavoprotein</keyword>
<dbReference type="PANTHER" id="PTHR43884">
    <property type="entry name" value="ACYL-COA DEHYDROGENASE"/>
    <property type="match status" value="1"/>
</dbReference>
<dbReference type="GO" id="GO:0050660">
    <property type="term" value="F:flavin adenine dinucleotide binding"/>
    <property type="evidence" value="ECO:0007669"/>
    <property type="project" value="InterPro"/>
</dbReference>
<proteinExistence type="predicted"/>
<evidence type="ECO:0000256" key="1">
    <source>
        <dbReference type="ARBA" id="ARBA00022630"/>
    </source>
</evidence>
<comment type="caution">
    <text evidence="6">The sequence shown here is derived from an EMBL/GenBank/DDBJ whole genome shotgun (WGS) entry which is preliminary data.</text>
</comment>
<dbReference type="GO" id="GO:0003995">
    <property type="term" value="F:acyl-CoA dehydrogenase activity"/>
    <property type="evidence" value="ECO:0007669"/>
    <property type="project" value="TreeGrafter"/>
</dbReference>
<dbReference type="Pfam" id="PF02770">
    <property type="entry name" value="Acyl-CoA_dh_M"/>
    <property type="match status" value="1"/>
</dbReference>
<evidence type="ECO:0000259" key="3">
    <source>
        <dbReference type="Pfam" id="PF02770"/>
    </source>
</evidence>
<dbReference type="RefSeq" id="WP_326123414.1">
    <property type="nucleotide sequence ID" value="NZ_JARSFG010000015.1"/>
</dbReference>
<reference evidence="6 7" key="1">
    <citation type="submission" date="2023-03" db="EMBL/GenBank/DDBJ databases">
        <title>Bacillus Genome Sequencing.</title>
        <authorList>
            <person name="Dunlap C."/>
        </authorList>
    </citation>
    <scope>NUCLEOTIDE SEQUENCE [LARGE SCALE GENOMIC DNA]</scope>
    <source>
        <strain evidence="6 7">B-59205</strain>
    </source>
</reference>
<accession>A0AAW9NUE3</accession>
<evidence type="ECO:0000313" key="6">
    <source>
        <dbReference type="EMBL" id="MEC1178929.1"/>
    </source>
</evidence>
<dbReference type="CDD" id="cd00567">
    <property type="entry name" value="ACAD"/>
    <property type="match status" value="1"/>
</dbReference>
<dbReference type="AlphaFoldDB" id="A0AAW9NUE3"/>
<dbReference type="Pfam" id="PF02771">
    <property type="entry name" value="Acyl-CoA_dh_N"/>
    <property type="match status" value="1"/>
</dbReference>
<organism evidence="6 7">
    <name type="scientific">Metasolibacillus meyeri</name>
    <dbReference type="NCBI Taxonomy" id="1071052"/>
    <lineage>
        <taxon>Bacteria</taxon>
        <taxon>Bacillati</taxon>
        <taxon>Bacillota</taxon>
        <taxon>Bacilli</taxon>
        <taxon>Bacillales</taxon>
        <taxon>Caryophanaceae</taxon>
        <taxon>Metasolibacillus</taxon>
    </lineage>
</organism>
<evidence type="ECO:0000259" key="4">
    <source>
        <dbReference type="Pfam" id="PF02771"/>
    </source>
</evidence>
<dbReference type="Pfam" id="PF08028">
    <property type="entry name" value="Acyl-CoA_dh_2"/>
    <property type="match status" value="1"/>
</dbReference>
<sequence length="408" mass="45805">MNESNQTIRHERDQQLVDYANHVANQIVVTAAKYDDSGKFPYKHFQILEKEGYLKLTIPKEYGGRGLSLYETLLVQERLAKASGSTALSVGWHLMTFFSLSHFRPWKEEVFAEICRATVEEGYLLNVYMTERATGNIVRGGKLATTAQKNSSGYVLNGRKAFATLSPIIKQFTVLAYIEEEDKIAEFLVQKDDTVEIIDTWDVLGMRGTGSMDIVFHHTSLPENALLAYSEKGRFNRFTGKSSAYTLQLPAIYLGIAVAARDFILTYAMQRFSPSLNDYIVKAPHVQQKIGEIEALITVSRGLLYGLAEKWDSNLDIQDKLTHEVAVTKYAVCNNAIKIVELAMRIAGGHALSKGLPLERYFRDVQCGAYNPPLDDMVLQNIATATIEHVKNRIQKEPCAEIHAVQSE</sequence>
<feature type="domain" description="Acyl-CoA dehydrogenase C-terminal" evidence="5">
    <location>
        <begin position="251"/>
        <end position="368"/>
    </location>
</feature>
<dbReference type="InterPro" id="IPR036250">
    <property type="entry name" value="AcylCo_DH-like_C"/>
</dbReference>
<dbReference type="Gene3D" id="1.20.140.10">
    <property type="entry name" value="Butyryl-CoA Dehydrogenase, subunit A, domain 3"/>
    <property type="match status" value="1"/>
</dbReference>
<evidence type="ECO:0000259" key="5">
    <source>
        <dbReference type="Pfam" id="PF08028"/>
    </source>
</evidence>
<evidence type="ECO:0000256" key="2">
    <source>
        <dbReference type="ARBA" id="ARBA00023002"/>
    </source>
</evidence>
<keyword evidence="2 6" id="KW-0560">Oxidoreductase</keyword>
<dbReference type="PIRSF" id="PIRSF016578">
    <property type="entry name" value="HsaA"/>
    <property type="match status" value="1"/>
</dbReference>
<evidence type="ECO:0000313" key="7">
    <source>
        <dbReference type="Proteomes" id="UP001344888"/>
    </source>
</evidence>
<dbReference type="SUPFAM" id="SSF56645">
    <property type="entry name" value="Acyl-CoA dehydrogenase NM domain-like"/>
    <property type="match status" value="1"/>
</dbReference>
<protein>
    <submittedName>
        <fullName evidence="6">Acyl-CoA/acyl-ACP dehydrogenase</fullName>
        <ecNumber evidence="6">1.-.-.-</ecNumber>
    </submittedName>
</protein>
<dbReference type="SUPFAM" id="SSF47203">
    <property type="entry name" value="Acyl-CoA dehydrogenase C-terminal domain-like"/>
    <property type="match status" value="1"/>
</dbReference>
<dbReference type="InterPro" id="IPR006091">
    <property type="entry name" value="Acyl-CoA_Oxase/DH_mid-dom"/>
</dbReference>